<dbReference type="AlphaFoldDB" id="A0A3Q3J4N3"/>
<proteinExistence type="predicted"/>
<keyword evidence="2" id="KW-1185">Reference proteome</keyword>
<name>A0A3Q3J4N3_MONAL</name>
<sequence>AASSPAHTISTFTTKKKLDAARSKPRINIEQKGLKSDTMAAVFLLDSAHCSVCCLFEECPHQPHNTHV</sequence>
<reference evidence="1" key="1">
    <citation type="submission" date="2025-08" db="UniProtKB">
        <authorList>
            <consortium name="Ensembl"/>
        </authorList>
    </citation>
    <scope>IDENTIFICATION</scope>
</reference>
<evidence type="ECO:0000313" key="1">
    <source>
        <dbReference type="Ensembl" id="ENSMALP00000013329.1"/>
    </source>
</evidence>
<dbReference type="Ensembl" id="ENSMALT00000013616.1">
    <property type="protein sequence ID" value="ENSMALP00000013329.1"/>
    <property type="gene ID" value="ENSMALG00000009434.1"/>
</dbReference>
<evidence type="ECO:0000313" key="2">
    <source>
        <dbReference type="Proteomes" id="UP000261600"/>
    </source>
</evidence>
<organism evidence="1 2">
    <name type="scientific">Monopterus albus</name>
    <name type="common">Swamp eel</name>
    <dbReference type="NCBI Taxonomy" id="43700"/>
    <lineage>
        <taxon>Eukaryota</taxon>
        <taxon>Metazoa</taxon>
        <taxon>Chordata</taxon>
        <taxon>Craniata</taxon>
        <taxon>Vertebrata</taxon>
        <taxon>Euteleostomi</taxon>
        <taxon>Actinopterygii</taxon>
        <taxon>Neopterygii</taxon>
        <taxon>Teleostei</taxon>
        <taxon>Neoteleostei</taxon>
        <taxon>Acanthomorphata</taxon>
        <taxon>Anabantaria</taxon>
        <taxon>Synbranchiformes</taxon>
        <taxon>Synbranchidae</taxon>
        <taxon>Monopterus</taxon>
    </lineage>
</organism>
<dbReference type="Proteomes" id="UP000261600">
    <property type="component" value="Unplaced"/>
</dbReference>
<reference evidence="1" key="2">
    <citation type="submission" date="2025-09" db="UniProtKB">
        <authorList>
            <consortium name="Ensembl"/>
        </authorList>
    </citation>
    <scope>IDENTIFICATION</scope>
</reference>
<protein>
    <submittedName>
        <fullName evidence="1">Uncharacterized protein</fullName>
    </submittedName>
</protein>
<accession>A0A3Q3J4N3</accession>